<evidence type="ECO:0000256" key="4">
    <source>
        <dbReference type="ARBA" id="ARBA00022989"/>
    </source>
</evidence>
<evidence type="ECO:0000256" key="2">
    <source>
        <dbReference type="ARBA" id="ARBA00005268"/>
    </source>
</evidence>
<dbReference type="GO" id="GO:0005886">
    <property type="term" value="C:plasma membrane"/>
    <property type="evidence" value="ECO:0007669"/>
    <property type="project" value="TreeGrafter"/>
</dbReference>
<feature type="transmembrane region" description="Helical" evidence="6">
    <location>
        <begin position="93"/>
        <end position="118"/>
    </location>
</feature>
<proteinExistence type="inferred from homology"/>
<evidence type="ECO:0000256" key="1">
    <source>
        <dbReference type="ARBA" id="ARBA00004141"/>
    </source>
</evidence>
<feature type="transmembrane region" description="Helical" evidence="6">
    <location>
        <begin position="225"/>
        <end position="248"/>
    </location>
</feature>
<accession>A0A1M7FGH1</accession>
<keyword evidence="4 6" id="KW-1133">Transmembrane helix</keyword>
<sequence>MTPITLSAFDLLLAALSLLIASGLSLLLSLGFHRAMAIAVLRMVAQLVLVGLLLRYIFALSSPVVTLGFAAVMILAATWEVHSRQKRQLRGWLRFGLGGLPVVIATTFVTGIALATALREAAWLDPRHTIPLVGIILGTVMNSTSLALNTMLGSVQRERRAIEARLSLGADSHLALRELRLSAAHNGLIPVINQMAGAGIITLPGIMTGQILGGMDPLDAARYQILLMLLLAGAGGLGVILATQLCLASVTDKRHRLRLDRLEERG</sequence>
<dbReference type="OrthoDB" id="9791807at2"/>
<keyword evidence="3 6" id="KW-0812">Transmembrane</keyword>
<feature type="transmembrane region" description="Helical" evidence="6">
    <location>
        <begin position="187"/>
        <end position="213"/>
    </location>
</feature>
<feature type="transmembrane region" description="Helical" evidence="6">
    <location>
        <begin position="12"/>
        <end position="32"/>
    </location>
</feature>
<dbReference type="Proteomes" id="UP000184444">
    <property type="component" value="Unassembled WGS sequence"/>
</dbReference>
<evidence type="ECO:0000256" key="3">
    <source>
        <dbReference type="ARBA" id="ARBA00022692"/>
    </source>
</evidence>
<dbReference type="PANTHER" id="PTHR30028:SF0">
    <property type="entry name" value="PROTEIN ALUMINUM SENSITIVE 3"/>
    <property type="match status" value="1"/>
</dbReference>
<feature type="transmembrane region" description="Helical" evidence="6">
    <location>
        <begin position="39"/>
        <end position="58"/>
    </location>
</feature>
<evidence type="ECO:0000256" key="5">
    <source>
        <dbReference type="ARBA" id="ARBA00023136"/>
    </source>
</evidence>
<comment type="similarity">
    <text evidence="2">Belongs to the UPF0014 family.</text>
</comment>
<keyword evidence="8" id="KW-1185">Reference proteome</keyword>
<dbReference type="EMBL" id="FRCK01000003">
    <property type="protein sequence ID" value="SHM03090.1"/>
    <property type="molecule type" value="Genomic_DNA"/>
</dbReference>
<gene>
    <name evidence="7" type="ORF">SAMN05444389_10341</name>
</gene>
<evidence type="ECO:0000256" key="6">
    <source>
        <dbReference type="SAM" id="Phobius"/>
    </source>
</evidence>
<dbReference type="InterPro" id="IPR005226">
    <property type="entry name" value="UPF0014_fam"/>
</dbReference>
<evidence type="ECO:0000313" key="8">
    <source>
        <dbReference type="Proteomes" id="UP000184444"/>
    </source>
</evidence>
<organism evidence="7 8">
    <name type="scientific">Paracoccus solventivorans</name>
    <dbReference type="NCBI Taxonomy" id="53463"/>
    <lineage>
        <taxon>Bacteria</taxon>
        <taxon>Pseudomonadati</taxon>
        <taxon>Pseudomonadota</taxon>
        <taxon>Alphaproteobacteria</taxon>
        <taxon>Rhodobacterales</taxon>
        <taxon>Paracoccaceae</taxon>
        <taxon>Paracoccus</taxon>
    </lineage>
</organism>
<evidence type="ECO:0000313" key="7">
    <source>
        <dbReference type="EMBL" id="SHM03090.1"/>
    </source>
</evidence>
<feature type="transmembrane region" description="Helical" evidence="6">
    <location>
        <begin position="64"/>
        <end position="81"/>
    </location>
</feature>
<dbReference type="AlphaFoldDB" id="A0A1M7FGH1"/>
<dbReference type="RefSeq" id="WP_073063826.1">
    <property type="nucleotide sequence ID" value="NZ_FRCK01000003.1"/>
</dbReference>
<feature type="transmembrane region" description="Helical" evidence="6">
    <location>
        <begin position="130"/>
        <end position="152"/>
    </location>
</feature>
<reference evidence="8" key="1">
    <citation type="submission" date="2016-11" db="EMBL/GenBank/DDBJ databases">
        <authorList>
            <person name="Varghese N."/>
            <person name="Submissions S."/>
        </authorList>
    </citation>
    <scope>NUCLEOTIDE SEQUENCE [LARGE SCALE GENOMIC DNA]</scope>
    <source>
        <strain evidence="8">DSM 6637</strain>
    </source>
</reference>
<protein>
    <submittedName>
        <fullName evidence="7">Putative ABC transport system permease protein</fullName>
    </submittedName>
</protein>
<keyword evidence="5 6" id="KW-0472">Membrane</keyword>
<comment type="subcellular location">
    <subcellularLocation>
        <location evidence="1">Membrane</location>
        <topology evidence="1">Multi-pass membrane protein</topology>
    </subcellularLocation>
</comment>
<name>A0A1M7FGH1_9RHOB</name>
<dbReference type="PANTHER" id="PTHR30028">
    <property type="entry name" value="UPF0014 INNER MEMBRANE PROTEIN YBBM-RELATED"/>
    <property type="match status" value="1"/>
</dbReference>
<dbReference type="Pfam" id="PF03649">
    <property type="entry name" value="UPF0014"/>
    <property type="match status" value="1"/>
</dbReference>